<dbReference type="PANTHER" id="PTHR11078">
    <property type="entry name" value="N UTILIZATION SUBSTANCE PROTEIN B-RELATED"/>
    <property type="match status" value="1"/>
</dbReference>
<dbReference type="InterPro" id="IPR006027">
    <property type="entry name" value="NusB_RsmB_TIM44"/>
</dbReference>
<sequence length="308" mass="36234">MINRILIRIKVLQIVYSFYQNGNNDLKVAENELLFSLRKSYDLYHYFLLLIIEVTNLQKRTLDVKKNKYMPTHAELNPNTRLIDNRFAAQVAENAALQKYVAEQGLSWANDEEFVKSVLDIILASDLYNEYLDNENDSYETDKEFWRCVFKKLICGNEVIEDFLEDKSIYWNDDIEIVETFTLKTIKKFEEKNGSKQELLPMFKDLEDHSFAIKLFRQTLLKGAEYRERINNHMKNWETERIANMDLIIMQVALAEIMTFPSIPINVTLNEYIDTAKYYSTPKSGNFINGILDSIVSELKKEKVLLKD</sequence>
<accession>A0A0F5JDK3</accession>
<evidence type="ECO:0000259" key="6">
    <source>
        <dbReference type="Pfam" id="PF01029"/>
    </source>
</evidence>
<evidence type="ECO:0000256" key="3">
    <source>
        <dbReference type="ARBA" id="ARBA00022884"/>
    </source>
</evidence>
<keyword evidence="3" id="KW-0694">RNA-binding</keyword>
<dbReference type="PANTHER" id="PTHR11078:SF3">
    <property type="entry name" value="ANTITERMINATION NUSB DOMAIN-CONTAINING PROTEIN"/>
    <property type="match status" value="1"/>
</dbReference>
<feature type="domain" description="NusB/RsmB/TIM44" evidence="6">
    <location>
        <begin position="205"/>
        <end position="296"/>
    </location>
</feature>
<evidence type="ECO:0000256" key="2">
    <source>
        <dbReference type="ARBA" id="ARBA00022814"/>
    </source>
</evidence>
<gene>
    <name evidence="7" type="ORF">HMPREF1536_03334</name>
</gene>
<comment type="caution">
    <text evidence="7">The sequence shown here is derived from an EMBL/GenBank/DDBJ whole genome shotgun (WGS) entry which is preliminary data.</text>
</comment>
<keyword evidence="2" id="KW-0889">Transcription antitermination</keyword>
<dbReference type="GO" id="GO:0006353">
    <property type="term" value="P:DNA-templated transcription termination"/>
    <property type="evidence" value="ECO:0007669"/>
    <property type="project" value="InterPro"/>
</dbReference>
<dbReference type="InterPro" id="IPR011605">
    <property type="entry name" value="NusB_fam"/>
</dbReference>
<dbReference type="SUPFAM" id="SSF48013">
    <property type="entry name" value="NusB-like"/>
    <property type="match status" value="1"/>
</dbReference>
<evidence type="ECO:0000313" key="7">
    <source>
        <dbReference type="EMBL" id="KKB55859.1"/>
    </source>
</evidence>
<reference evidence="7 8" key="1">
    <citation type="submission" date="2013-04" db="EMBL/GenBank/DDBJ databases">
        <title>The Genome Sequence of Parabacteroides gordonii DSM 23371.</title>
        <authorList>
            <consortium name="The Broad Institute Genomics Platform"/>
            <person name="Earl A."/>
            <person name="Ward D."/>
            <person name="Feldgarden M."/>
            <person name="Gevers D."/>
            <person name="Martens E."/>
            <person name="Sakamoto M."/>
            <person name="Benno Y."/>
            <person name="Suzuki N."/>
            <person name="Matsunaga N."/>
            <person name="Koshihara K."/>
            <person name="Seki M."/>
            <person name="Komiya H."/>
            <person name="Walker B."/>
            <person name="Young S."/>
            <person name="Zeng Q."/>
            <person name="Gargeya S."/>
            <person name="Fitzgerald M."/>
            <person name="Haas B."/>
            <person name="Abouelleil A."/>
            <person name="Allen A.W."/>
            <person name="Alvarado L."/>
            <person name="Arachchi H.M."/>
            <person name="Berlin A.M."/>
            <person name="Chapman S.B."/>
            <person name="Gainer-Dewar J."/>
            <person name="Goldberg J."/>
            <person name="Griggs A."/>
            <person name="Gujja S."/>
            <person name="Hansen M."/>
            <person name="Howarth C."/>
            <person name="Imamovic A."/>
            <person name="Ireland A."/>
            <person name="Larimer J."/>
            <person name="McCowan C."/>
            <person name="Murphy C."/>
            <person name="Pearson M."/>
            <person name="Poon T.W."/>
            <person name="Priest M."/>
            <person name="Roberts A."/>
            <person name="Saif S."/>
            <person name="Shea T."/>
            <person name="Sisk P."/>
            <person name="Sykes S."/>
            <person name="Wortman J."/>
            <person name="Nusbaum C."/>
            <person name="Birren B."/>
        </authorList>
    </citation>
    <scope>NUCLEOTIDE SEQUENCE [LARGE SCALE GENOMIC DNA]</scope>
    <source>
        <strain evidence="7 8">MS-1</strain>
    </source>
</reference>
<evidence type="ECO:0000256" key="1">
    <source>
        <dbReference type="ARBA" id="ARBA00005952"/>
    </source>
</evidence>
<dbReference type="STRING" id="1203610.HMPREF1536_03334"/>
<keyword evidence="4" id="KW-0805">Transcription regulation</keyword>
<dbReference type="Proteomes" id="UP000033035">
    <property type="component" value="Unassembled WGS sequence"/>
</dbReference>
<dbReference type="GO" id="GO:0031564">
    <property type="term" value="P:transcription antitermination"/>
    <property type="evidence" value="ECO:0007669"/>
    <property type="project" value="UniProtKB-KW"/>
</dbReference>
<evidence type="ECO:0000256" key="5">
    <source>
        <dbReference type="ARBA" id="ARBA00023163"/>
    </source>
</evidence>
<dbReference type="Pfam" id="PF01029">
    <property type="entry name" value="NusB"/>
    <property type="match status" value="1"/>
</dbReference>
<name>A0A0F5JDK3_9BACT</name>
<dbReference type="InterPro" id="IPR035926">
    <property type="entry name" value="NusB-like_sf"/>
</dbReference>
<keyword evidence="8" id="KW-1185">Reference proteome</keyword>
<dbReference type="RefSeq" id="WP_028726308.1">
    <property type="nucleotide sequence ID" value="NZ_AUAE01000008.1"/>
</dbReference>
<evidence type="ECO:0000256" key="4">
    <source>
        <dbReference type="ARBA" id="ARBA00023015"/>
    </source>
</evidence>
<dbReference type="HOGENOM" id="CLU_058797_0_0_10"/>
<dbReference type="AlphaFoldDB" id="A0A0F5JDK3"/>
<protein>
    <submittedName>
        <fullName evidence="7">Transcription antitermination factor NusB</fullName>
    </submittedName>
</protein>
<dbReference type="EMBL" id="AQHW01000015">
    <property type="protein sequence ID" value="KKB55859.1"/>
    <property type="molecule type" value="Genomic_DNA"/>
</dbReference>
<proteinExistence type="inferred from homology"/>
<evidence type="ECO:0000313" key="8">
    <source>
        <dbReference type="Proteomes" id="UP000033035"/>
    </source>
</evidence>
<dbReference type="NCBIfam" id="TIGR01951">
    <property type="entry name" value="nusB"/>
    <property type="match status" value="1"/>
</dbReference>
<dbReference type="GO" id="GO:0005829">
    <property type="term" value="C:cytosol"/>
    <property type="evidence" value="ECO:0007669"/>
    <property type="project" value="TreeGrafter"/>
</dbReference>
<dbReference type="GO" id="GO:0003723">
    <property type="term" value="F:RNA binding"/>
    <property type="evidence" value="ECO:0007669"/>
    <property type="project" value="UniProtKB-KW"/>
</dbReference>
<dbReference type="PATRIC" id="fig|1203610.3.peg.3397"/>
<dbReference type="Gene3D" id="1.10.940.10">
    <property type="entry name" value="NusB-like"/>
    <property type="match status" value="1"/>
</dbReference>
<comment type="similarity">
    <text evidence="1">Belongs to the NusB family.</text>
</comment>
<keyword evidence="5" id="KW-0804">Transcription</keyword>
<organism evidence="7 8">
    <name type="scientific">Parabacteroides gordonii MS-1 = DSM 23371</name>
    <dbReference type="NCBI Taxonomy" id="1203610"/>
    <lineage>
        <taxon>Bacteria</taxon>
        <taxon>Pseudomonadati</taxon>
        <taxon>Bacteroidota</taxon>
        <taxon>Bacteroidia</taxon>
        <taxon>Bacteroidales</taxon>
        <taxon>Tannerellaceae</taxon>
        <taxon>Parabacteroides</taxon>
    </lineage>
</organism>